<comment type="similarity">
    <text evidence="4">Belongs to the LptA family.</text>
</comment>
<dbReference type="GO" id="GO:0043165">
    <property type="term" value="P:Gram-negative-bacterium-type cell outer membrane assembly"/>
    <property type="evidence" value="ECO:0007669"/>
    <property type="project" value="UniProtKB-UniRule"/>
</dbReference>
<dbReference type="HAMAP" id="MF_01914">
    <property type="entry name" value="LPS_assembly_LptA"/>
    <property type="match status" value="1"/>
</dbReference>
<dbReference type="PANTHER" id="PTHR36504">
    <property type="entry name" value="LIPOPOLYSACCHARIDE EXPORT SYSTEM PROTEIN LPTA"/>
    <property type="match status" value="1"/>
</dbReference>
<dbReference type="PANTHER" id="PTHR36504:SF1">
    <property type="entry name" value="LIPOPOLYSACCHARIDE EXPORT SYSTEM PROTEIN LPTA"/>
    <property type="match status" value="1"/>
</dbReference>
<evidence type="ECO:0000259" key="6">
    <source>
        <dbReference type="Pfam" id="PF03968"/>
    </source>
</evidence>
<dbReference type="EMBL" id="SNXC01000009">
    <property type="protein sequence ID" value="TDO99886.1"/>
    <property type="molecule type" value="Genomic_DNA"/>
</dbReference>
<name>A0A4R6MEL2_9GAMM</name>
<feature type="domain" description="Organic solvent tolerance-like N-terminal" evidence="6">
    <location>
        <begin position="37"/>
        <end position="148"/>
    </location>
</feature>
<dbReference type="AlphaFoldDB" id="A0A4R6MEL2"/>
<evidence type="ECO:0000256" key="4">
    <source>
        <dbReference type="HAMAP-Rule" id="MF_01914"/>
    </source>
</evidence>
<dbReference type="OrthoDB" id="9795964at2"/>
<dbReference type="GO" id="GO:0017089">
    <property type="term" value="F:glycolipid transfer activity"/>
    <property type="evidence" value="ECO:0007669"/>
    <property type="project" value="TreeGrafter"/>
</dbReference>
<comment type="caution">
    <text evidence="7">The sequence shown here is derived from an EMBL/GenBank/DDBJ whole genome shotgun (WGS) entry which is preliminary data.</text>
</comment>
<dbReference type="Gene3D" id="2.60.450.10">
    <property type="entry name" value="Lipopolysaccharide (LPS) transport protein A like domain"/>
    <property type="match status" value="1"/>
</dbReference>
<keyword evidence="2 4" id="KW-0732">Signal</keyword>
<evidence type="ECO:0000256" key="1">
    <source>
        <dbReference type="ARBA" id="ARBA00022448"/>
    </source>
</evidence>
<gene>
    <name evidence="4" type="primary">lptA</name>
    <name evidence="7" type="ORF">DFP79_0895</name>
</gene>
<evidence type="ECO:0000256" key="2">
    <source>
        <dbReference type="ARBA" id="ARBA00022729"/>
    </source>
</evidence>
<feature type="chain" id="PRO_5021054638" description="Lipopolysaccharide export system protein LptA" evidence="4">
    <location>
        <begin position="28"/>
        <end position="173"/>
    </location>
</feature>
<feature type="signal peptide" evidence="4">
    <location>
        <begin position="1"/>
        <end position="27"/>
    </location>
</feature>
<evidence type="ECO:0000313" key="7">
    <source>
        <dbReference type="EMBL" id="TDO99886.1"/>
    </source>
</evidence>
<dbReference type="GO" id="GO:0030288">
    <property type="term" value="C:outer membrane-bounded periplasmic space"/>
    <property type="evidence" value="ECO:0007669"/>
    <property type="project" value="TreeGrafter"/>
</dbReference>
<dbReference type="Pfam" id="PF03968">
    <property type="entry name" value="LptD_N"/>
    <property type="match status" value="1"/>
</dbReference>
<comment type="subunit">
    <text evidence="4">Component of the lipopolysaccharide transport and assembly complex.</text>
</comment>
<sequence length="173" mass="19115" precursor="true">MNKLPKINKAALILTASACLGIPSSYALESDTSQPLEIQADEAFFDQKAGKATYQGDVLIKQGTIEIKADYLQVFTDPATNTFSSLKATGTPAKFSQQLDEQGNMVTSRGDQIDYVTEGRLEINGKGYLKREQDEIDADFILYMMKDETFSAENRGNGRVKMTLQPSQEPSEQ</sequence>
<dbReference type="Proteomes" id="UP000294656">
    <property type="component" value="Unassembled WGS sequence"/>
</dbReference>
<dbReference type="RefSeq" id="WP_133502714.1">
    <property type="nucleotide sequence ID" value="NZ_SNXC01000009.1"/>
</dbReference>
<keyword evidence="1 4" id="KW-0813">Transport</keyword>
<dbReference type="GO" id="GO:0009279">
    <property type="term" value="C:cell outer membrane"/>
    <property type="evidence" value="ECO:0007669"/>
    <property type="project" value="TreeGrafter"/>
</dbReference>
<evidence type="ECO:0000313" key="8">
    <source>
        <dbReference type="Proteomes" id="UP000294656"/>
    </source>
</evidence>
<comment type="subcellular location">
    <subcellularLocation>
        <location evidence="4">Periplasm</location>
    </subcellularLocation>
</comment>
<organism evidence="7 8">
    <name type="scientific">Marinomonas balearica</name>
    <dbReference type="NCBI Taxonomy" id="491947"/>
    <lineage>
        <taxon>Bacteria</taxon>
        <taxon>Pseudomonadati</taxon>
        <taxon>Pseudomonadota</taxon>
        <taxon>Gammaproteobacteria</taxon>
        <taxon>Oceanospirillales</taxon>
        <taxon>Oceanospirillaceae</taxon>
        <taxon>Marinomonas</taxon>
    </lineage>
</organism>
<dbReference type="GO" id="GO:0001530">
    <property type="term" value="F:lipopolysaccharide binding"/>
    <property type="evidence" value="ECO:0007669"/>
    <property type="project" value="InterPro"/>
</dbReference>
<dbReference type="GO" id="GO:0015920">
    <property type="term" value="P:lipopolysaccharide transport"/>
    <property type="evidence" value="ECO:0007669"/>
    <property type="project" value="UniProtKB-UniRule"/>
</dbReference>
<feature type="compositionally biased region" description="Polar residues" evidence="5">
    <location>
        <begin position="164"/>
        <end position="173"/>
    </location>
</feature>
<dbReference type="NCBIfam" id="TIGR03002">
    <property type="entry name" value="outer_YhbN_LptA"/>
    <property type="match status" value="1"/>
</dbReference>
<comment type="function">
    <text evidence="4">Involved in the assembly of lipopolysaccharide (LPS). Required for the translocation of LPS from the inner membrane to the outer membrane. May form a bridge between the inner membrane and the outer membrane, via interactions with LptC and LptD, thereby facilitating LPS transfer across the periplasm.</text>
</comment>
<dbReference type="InterPro" id="IPR014340">
    <property type="entry name" value="LptA"/>
</dbReference>
<evidence type="ECO:0000256" key="3">
    <source>
        <dbReference type="ARBA" id="ARBA00022764"/>
    </source>
</evidence>
<accession>A0A4R6MEL2</accession>
<dbReference type="InterPro" id="IPR005653">
    <property type="entry name" value="OstA-like_N"/>
</dbReference>
<keyword evidence="8" id="KW-1185">Reference proteome</keyword>
<keyword evidence="3 4" id="KW-0574">Periplasm</keyword>
<proteinExistence type="inferred from homology"/>
<reference evidence="7 8" key="1">
    <citation type="submission" date="2019-03" db="EMBL/GenBank/DDBJ databases">
        <title>Genomic Encyclopedia of Type Strains, Phase III (KMG-III): the genomes of soil and plant-associated and newly described type strains.</title>
        <authorList>
            <person name="Whitman W."/>
        </authorList>
    </citation>
    <scope>NUCLEOTIDE SEQUENCE [LARGE SCALE GENOMIC DNA]</scope>
    <source>
        <strain evidence="7 8">CECT 7378</strain>
    </source>
</reference>
<evidence type="ECO:0000256" key="5">
    <source>
        <dbReference type="SAM" id="MobiDB-lite"/>
    </source>
</evidence>
<feature type="region of interest" description="Disordered" evidence="5">
    <location>
        <begin position="154"/>
        <end position="173"/>
    </location>
</feature>
<dbReference type="InterPro" id="IPR052037">
    <property type="entry name" value="LPS_export_LptA"/>
</dbReference>
<protein>
    <recommendedName>
        <fullName evidence="4">Lipopolysaccharide export system protein LptA</fullName>
    </recommendedName>
</protein>